<dbReference type="Gene3D" id="1.10.287.1260">
    <property type="match status" value="2"/>
</dbReference>
<proteinExistence type="predicted"/>
<feature type="compositionally biased region" description="Basic and acidic residues" evidence="1">
    <location>
        <begin position="237"/>
        <end position="250"/>
    </location>
</feature>
<dbReference type="RefSeq" id="WP_089818693.1">
    <property type="nucleotide sequence ID" value="NZ_FOZK01000004.1"/>
</dbReference>
<keyword evidence="2" id="KW-0812">Transmembrane</keyword>
<evidence type="ECO:0000313" key="4">
    <source>
        <dbReference type="Proteomes" id="UP000199062"/>
    </source>
</evidence>
<feature type="transmembrane region" description="Helical" evidence="2">
    <location>
        <begin position="166"/>
        <end position="188"/>
    </location>
</feature>
<feature type="transmembrane region" description="Helical" evidence="2">
    <location>
        <begin position="120"/>
        <end position="145"/>
    </location>
</feature>
<name>A0A1I6M546_9EURY</name>
<feature type="region of interest" description="Disordered" evidence="1">
    <location>
        <begin position="228"/>
        <end position="250"/>
    </location>
</feature>
<protein>
    <submittedName>
        <fullName evidence="3">Conserved TM helix</fullName>
    </submittedName>
</protein>
<organism evidence="3 4">
    <name type="scientific">Halomicrobium zhouii</name>
    <dbReference type="NCBI Taxonomy" id="767519"/>
    <lineage>
        <taxon>Archaea</taxon>
        <taxon>Methanobacteriati</taxon>
        <taxon>Methanobacteriota</taxon>
        <taxon>Stenosarchaea group</taxon>
        <taxon>Halobacteria</taxon>
        <taxon>Halobacteriales</taxon>
        <taxon>Haloarculaceae</taxon>
        <taxon>Halomicrobium</taxon>
    </lineage>
</organism>
<accession>A0A1I6M546</accession>
<keyword evidence="2" id="KW-1133">Transmembrane helix</keyword>
<dbReference type="InterPro" id="IPR008910">
    <property type="entry name" value="MSC_TM_helix"/>
</dbReference>
<dbReference type="Pfam" id="PF05552">
    <property type="entry name" value="MS_channel_1st_1"/>
    <property type="match status" value="2"/>
</dbReference>
<evidence type="ECO:0000313" key="3">
    <source>
        <dbReference type="EMBL" id="SFS10845.1"/>
    </source>
</evidence>
<dbReference type="AlphaFoldDB" id="A0A1I6M546"/>
<dbReference type="STRING" id="767519.SAMN05216559_3819"/>
<dbReference type="OrthoDB" id="268811at2157"/>
<evidence type="ECO:0000256" key="2">
    <source>
        <dbReference type="SAM" id="Phobius"/>
    </source>
</evidence>
<dbReference type="Proteomes" id="UP000199062">
    <property type="component" value="Unassembled WGS sequence"/>
</dbReference>
<reference evidence="3 4" key="1">
    <citation type="submission" date="2016-10" db="EMBL/GenBank/DDBJ databases">
        <authorList>
            <person name="de Groot N.N."/>
        </authorList>
    </citation>
    <scope>NUCLEOTIDE SEQUENCE [LARGE SCALE GENOMIC DNA]</scope>
    <source>
        <strain evidence="3 4">CGMCC 1.10457</strain>
    </source>
</reference>
<sequence length="250" mass="26399">MTRTTALALQIDVPQYLESTVADIVAFLPRLVGALVVLIIGWVVGVAAARVVSRLTDAVELDRMVLDTPLGRIMGGSRQAVSDTFGAIAKWFVYALAILAAANVLAIPLLSQWISTAVSYLPAFIAGLAVIVVGFVVADFIGDAITKTRAATETAYTSWFATGTRMFLYFTAIVIGLDTMGIDVSILYVFANAIAWGVAAAIAIGVGLALGWGGHEYVANNINQWMGRASEGTPTPEEPRQTDGGSESRS</sequence>
<evidence type="ECO:0000256" key="1">
    <source>
        <dbReference type="SAM" id="MobiDB-lite"/>
    </source>
</evidence>
<gene>
    <name evidence="3" type="ORF">SAMN05216559_3819</name>
</gene>
<keyword evidence="2" id="KW-0472">Membrane</keyword>
<feature type="transmembrane region" description="Helical" evidence="2">
    <location>
        <begin position="194"/>
        <end position="213"/>
    </location>
</feature>
<keyword evidence="4" id="KW-1185">Reference proteome</keyword>
<feature type="transmembrane region" description="Helical" evidence="2">
    <location>
        <begin position="91"/>
        <end position="114"/>
    </location>
</feature>
<feature type="transmembrane region" description="Helical" evidence="2">
    <location>
        <begin position="31"/>
        <end position="53"/>
    </location>
</feature>
<dbReference type="EMBL" id="FOZK01000004">
    <property type="protein sequence ID" value="SFS10845.1"/>
    <property type="molecule type" value="Genomic_DNA"/>
</dbReference>